<evidence type="ECO:0000313" key="2">
    <source>
        <dbReference type="EMBL" id="GGM58157.1"/>
    </source>
</evidence>
<evidence type="ECO:0000313" key="3">
    <source>
        <dbReference type="Proteomes" id="UP000637578"/>
    </source>
</evidence>
<gene>
    <name evidence="2" type="ORF">GCM10012275_31700</name>
</gene>
<evidence type="ECO:0000256" key="1">
    <source>
        <dbReference type="SAM" id="MobiDB-lite"/>
    </source>
</evidence>
<reference evidence="2" key="1">
    <citation type="journal article" date="2014" name="Int. J. Syst. Evol. Microbiol.">
        <title>Complete genome sequence of Corynebacterium casei LMG S-19264T (=DSM 44701T), isolated from a smear-ripened cheese.</title>
        <authorList>
            <consortium name="US DOE Joint Genome Institute (JGI-PGF)"/>
            <person name="Walter F."/>
            <person name="Albersmeier A."/>
            <person name="Kalinowski J."/>
            <person name="Ruckert C."/>
        </authorList>
    </citation>
    <scope>NUCLEOTIDE SEQUENCE</scope>
    <source>
        <strain evidence="2">CGMCC 4.5737</strain>
    </source>
</reference>
<keyword evidence="3" id="KW-1185">Reference proteome</keyword>
<sequence length="94" mass="10162">MLRHPLRALGSRHHEHRVGTFQGTSDRCTVAVLRLDGCRTIELGSAGKITHDQPLRHSGSGEPTSYPATQPAGGTGHNKHARKLANLLPSRRLG</sequence>
<reference evidence="2" key="2">
    <citation type="submission" date="2020-09" db="EMBL/GenBank/DDBJ databases">
        <authorList>
            <person name="Sun Q."/>
            <person name="Zhou Y."/>
        </authorList>
    </citation>
    <scope>NUCLEOTIDE SEQUENCE</scope>
    <source>
        <strain evidence="2">CGMCC 4.5737</strain>
    </source>
</reference>
<name>A0A8J3C937_9PSEU</name>
<dbReference type="Proteomes" id="UP000637578">
    <property type="component" value="Unassembled WGS sequence"/>
</dbReference>
<comment type="caution">
    <text evidence="2">The sequence shown here is derived from an EMBL/GenBank/DDBJ whole genome shotgun (WGS) entry which is preliminary data.</text>
</comment>
<organism evidence="2 3">
    <name type="scientific">Longimycelium tulufanense</name>
    <dbReference type="NCBI Taxonomy" id="907463"/>
    <lineage>
        <taxon>Bacteria</taxon>
        <taxon>Bacillati</taxon>
        <taxon>Actinomycetota</taxon>
        <taxon>Actinomycetes</taxon>
        <taxon>Pseudonocardiales</taxon>
        <taxon>Pseudonocardiaceae</taxon>
        <taxon>Longimycelium</taxon>
    </lineage>
</organism>
<protein>
    <submittedName>
        <fullName evidence="2">Uncharacterized protein</fullName>
    </submittedName>
</protein>
<feature type="region of interest" description="Disordered" evidence="1">
    <location>
        <begin position="46"/>
        <end position="94"/>
    </location>
</feature>
<dbReference type="EMBL" id="BMMK01000013">
    <property type="protein sequence ID" value="GGM58157.1"/>
    <property type="molecule type" value="Genomic_DNA"/>
</dbReference>
<accession>A0A8J3C937</accession>
<proteinExistence type="predicted"/>
<dbReference type="AlphaFoldDB" id="A0A8J3C937"/>